<feature type="domain" description="Amidohydrolase-related" evidence="2">
    <location>
        <begin position="4"/>
        <end position="327"/>
    </location>
</feature>
<keyword evidence="1" id="KW-0456">Lyase</keyword>
<dbReference type="RefSeq" id="WP_345217893.1">
    <property type="nucleotide sequence ID" value="NZ_BAABGN010000013.1"/>
</dbReference>
<evidence type="ECO:0000256" key="1">
    <source>
        <dbReference type="ARBA" id="ARBA00023239"/>
    </source>
</evidence>
<dbReference type="InterPro" id="IPR032466">
    <property type="entry name" value="Metal_Hydrolase"/>
</dbReference>
<accession>A0ABP8LLA9</accession>
<evidence type="ECO:0000259" key="2">
    <source>
        <dbReference type="Pfam" id="PF04909"/>
    </source>
</evidence>
<dbReference type="Proteomes" id="UP001500622">
    <property type="component" value="Unassembled WGS sequence"/>
</dbReference>
<dbReference type="InterPro" id="IPR006680">
    <property type="entry name" value="Amidohydro-rel"/>
</dbReference>
<name>A0ABP8LLA9_9MICO</name>
<evidence type="ECO:0000313" key="4">
    <source>
        <dbReference type="Proteomes" id="UP001500622"/>
    </source>
</evidence>
<dbReference type="InterPro" id="IPR032465">
    <property type="entry name" value="ACMSD"/>
</dbReference>
<evidence type="ECO:0000313" key="3">
    <source>
        <dbReference type="EMBL" id="GAA4430940.1"/>
    </source>
</evidence>
<dbReference type="Pfam" id="PF04909">
    <property type="entry name" value="Amidohydro_2"/>
    <property type="match status" value="1"/>
</dbReference>
<sequence>MTVIDIHTHMVNEEWLDMLLKHSDGKYAVGDVPGGHKAVYKGGTAFMTLTDGMFDYEGRIRAMDAAGVDVSVISLTCPNVFWGGSAVSLRAAQIVNDDMAAAQRRYPDRVRFFASVPWQYPEEAVGELDRACRQGAVGVMVLANIDGASLTDPRFAEVWNEIDRRELPVLVHPASPPGLEEMDLDRFHLVWSIGFTFDTTLALSRMIMDGFFDRYPNLKIIGGHAGGYLPFVVTRLDKGFQSFESCREKIARPPSSYLSQIYVDSIVYDARTLHATLDIMGADNVLYGTDFPHKNGKMEEIIELVDALPQHQSAKIFGANADRIFDLS</sequence>
<dbReference type="PANTHER" id="PTHR21240">
    <property type="entry name" value="2-AMINO-3-CARBOXYLMUCONATE-6-SEMIALDEHYDE DECARBOXYLASE"/>
    <property type="match status" value="1"/>
</dbReference>
<keyword evidence="4" id="KW-1185">Reference proteome</keyword>
<dbReference type="SUPFAM" id="SSF51556">
    <property type="entry name" value="Metallo-dependent hydrolases"/>
    <property type="match status" value="1"/>
</dbReference>
<dbReference type="EMBL" id="BAABGN010000013">
    <property type="protein sequence ID" value="GAA4430940.1"/>
    <property type="molecule type" value="Genomic_DNA"/>
</dbReference>
<reference evidence="4" key="1">
    <citation type="journal article" date="2019" name="Int. J. Syst. Evol. Microbiol.">
        <title>The Global Catalogue of Microorganisms (GCM) 10K type strain sequencing project: providing services to taxonomists for standard genome sequencing and annotation.</title>
        <authorList>
            <consortium name="The Broad Institute Genomics Platform"/>
            <consortium name="The Broad Institute Genome Sequencing Center for Infectious Disease"/>
            <person name="Wu L."/>
            <person name="Ma J."/>
        </authorList>
    </citation>
    <scope>NUCLEOTIDE SEQUENCE [LARGE SCALE GENOMIC DNA]</scope>
    <source>
        <strain evidence="4">JCM 17810</strain>
    </source>
</reference>
<dbReference type="Gene3D" id="3.20.20.140">
    <property type="entry name" value="Metal-dependent hydrolases"/>
    <property type="match status" value="1"/>
</dbReference>
<protein>
    <submittedName>
        <fullName evidence="3">Amidohydrolase family protein</fullName>
    </submittedName>
</protein>
<gene>
    <name evidence="3" type="ORF">GCM10023169_34960</name>
</gene>
<proteinExistence type="predicted"/>
<dbReference type="PANTHER" id="PTHR21240:SF28">
    <property type="entry name" value="ISO-OROTATE DECARBOXYLASE (EUROFUNG)"/>
    <property type="match status" value="1"/>
</dbReference>
<comment type="caution">
    <text evidence="3">The sequence shown here is derived from an EMBL/GenBank/DDBJ whole genome shotgun (WGS) entry which is preliminary data.</text>
</comment>
<organism evidence="3 4">
    <name type="scientific">Georgenia halophila</name>
    <dbReference type="NCBI Taxonomy" id="620889"/>
    <lineage>
        <taxon>Bacteria</taxon>
        <taxon>Bacillati</taxon>
        <taxon>Actinomycetota</taxon>
        <taxon>Actinomycetes</taxon>
        <taxon>Micrococcales</taxon>
        <taxon>Bogoriellaceae</taxon>
        <taxon>Georgenia</taxon>
    </lineage>
</organism>